<dbReference type="GO" id="GO:0003677">
    <property type="term" value="F:DNA binding"/>
    <property type="evidence" value="ECO:0007669"/>
    <property type="project" value="InterPro"/>
</dbReference>
<proteinExistence type="predicted"/>
<dbReference type="Gene3D" id="3.30.1310.10">
    <property type="entry name" value="Nucleoid-associated protein YbaB-like domain"/>
    <property type="match status" value="1"/>
</dbReference>
<evidence type="ECO:0008006" key="4">
    <source>
        <dbReference type="Google" id="ProtNLM"/>
    </source>
</evidence>
<dbReference type="InterPro" id="IPR036894">
    <property type="entry name" value="YbaB-like_sf"/>
</dbReference>
<evidence type="ECO:0000313" key="3">
    <source>
        <dbReference type="Proteomes" id="UP000552097"/>
    </source>
</evidence>
<evidence type="ECO:0000256" key="1">
    <source>
        <dbReference type="SAM" id="MobiDB-lite"/>
    </source>
</evidence>
<dbReference type="AlphaFoldDB" id="A0A7W9HTC9"/>
<sequence length="153" mass="16387">MNSSEELNRRAAQLTEQAAHLYSRVHRRNETLRAARERAIAATGEASSPDGSVRVSVDAGGMLTGLELAPSALGQDPRRLAALVVGIAQEAAGRARAAVRDVYTPLQNEGVVREAPVLLPEPPTRPPTPPPPSSRPQPRDADFDGPVMRDEGW</sequence>
<protein>
    <recommendedName>
        <fullName evidence="4">YbaB/EbfC DNA-binding family protein</fullName>
    </recommendedName>
</protein>
<reference evidence="2 3" key="1">
    <citation type="submission" date="2020-08" db="EMBL/GenBank/DDBJ databases">
        <title>Sequencing the genomes of 1000 actinobacteria strains.</title>
        <authorList>
            <person name="Klenk H.-P."/>
        </authorList>
    </citation>
    <scope>NUCLEOTIDE SEQUENCE [LARGE SCALE GENOMIC DNA]</scope>
    <source>
        <strain evidence="2 3">DSM 45486</strain>
    </source>
</reference>
<dbReference type="Proteomes" id="UP000552097">
    <property type="component" value="Unassembled WGS sequence"/>
</dbReference>
<dbReference type="SUPFAM" id="SSF82607">
    <property type="entry name" value="YbaB-like"/>
    <property type="match status" value="1"/>
</dbReference>
<accession>A0A7W9HTC9</accession>
<feature type="region of interest" description="Disordered" evidence="1">
    <location>
        <begin position="113"/>
        <end position="153"/>
    </location>
</feature>
<keyword evidence="3" id="KW-1185">Reference proteome</keyword>
<comment type="caution">
    <text evidence="2">The sequence shown here is derived from an EMBL/GenBank/DDBJ whole genome shotgun (WGS) entry which is preliminary data.</text>
</comment>
<feature type="compositionally biased region" description="Basic and acidic residues" evidence="1">
    <location>
        <begin position="137"/>
        <end position="153"/>
    </location>
</feature>
<organism evidence="2 3">
    <name type="scientific">Saccharothrix ecbatanensis</name>
    <dbReference type="NCBI Taxonomy" id="1105145"/>
    <lineage>
        <taxon>Bacteria</taxon>
        <taxon>Bacillati</taxon>
        <taxon>Actinomycetota</taxon>
        <taxon>Actinomycetes</taxon>
        <taxon>Pseudonocardiales</taxon>
        <taxon>Pseudonocardiaceae</taxon>
        <taxon>Saccharothrix</taxon>
    </lineage>
</organism>
<gene>
    <name evidence="2" type="ORF">F4560_007569</name>
</gene>
<dbReference type="InterPro" id="IPR004401">
    <property type="entry name" value="YbaB/EbfC"/>
</dbReference>
<dbReference type="EMBL" id="JACHMO010000001">
    <property type="protein sequence ID" value="MBB5807801.1"/>
    <property type="molecule type" value="Genomic_DNA"/>
</dbReference>
<dbReference type="RefSeq" id="WP_184927797.1">
    <property type="nucleotide sequence ID" value="NZ_JACHMO010000001.1"/>
</dbReference>
<evidence type="ECO:0000313" key="2">
    <source>
        <dbReference type="EMBL" id="MBB5807801.1"/>
    </source>
</evidence>
<feature type="compositionally biased region" description="Pro residues" evidence="1">
    <location>
        <begin position="119"/>
        <end position="135"/>
    </location>
</feature>
<name>A0A7W9HTC9_9PSEU</name>
<dbReference type="Pfam" id="PF02575">
    <property type="entry name" value="YbaB_DNA_bd"/>
    <property type="match status" value="1"/>
</dbReference>